<accession>A0A0G1UTD9</accession>
<dbReference type="GO" id="GO:0005886">
    <property type="term" value="C:plasma membrane"/>
    <property type="evidence" value="ECO:0007669"/>
    <property type="project" value="UniProtKB-SubCell"/>
</dbReference>
<dbReference type="GO" id="GO:0016763">
    <property type="term" value="F:pentosyltransferase activity"/>
    <property type="evidence" value="ECO:0007669"/>
    <property type="project" value="TreeGrafter"/>
</dbReference>
<evidence type="ECO:0000313" key="10">
    <source>
        <dbReference type="EMBL" id="KKU60990.1"/>
    </source>
</evidence>
<reference evidence="10 11" key="1">
    <citation type="journal article" date="2015" name="Nature">
        <title>rRNA introns, odd ribosomes, and small enigmatic genomes across a large radiation of phyla.</title>
        <authorList>
            <person name="Brown C.T."/>
            <person name="Hug L.A."/>
            <person name="Thomas B.C."/>
            <person name="Sharon I."/>
            <person name="Castelle C.J."/>
            <person name="Singh A."/>
            <person name="Wilkins M.J."/>
            <person name="Williams K.H."/>
            <person name="Banfield J.F."/>
        </authorList>
    </citation>
    <scope>NUCLEOTIDE SEQUENCE [LARGE SCALE GENOMIC DNA]</scope>
</reference>
<dbReference type="PANTHER" id="PTHR33908:SF3">
    <property type="entry name" value="UNDECAPRENYL PHOSPHATE-ALPHA-4-AMINO-4-DEOXY-L-ARABINOSE ARABINOSYL TRANSFERASE"/>
    <property type="match status" value="1"/>
</dbReference>
<feature type="transmembrane region" description="Helical" evidence="8">
    <location>
        <begin position="90"/>
        <end position="111"/>
    </location>
</feature>
<evidence type="ECO:0000256" key="1">
    <source>
        <dbReference type="ARBA" id="ARBA00004651"/>
    </source>
</evidence>
<keyword evidence="6 8" id="KW-1133">Transmembrane helix</keyword>
<keyword evidence="7 8" id="KW-0472">Membrane</keyword>
<evidence type="ECO:0000313" key="11">
    <source>
        <dbReference type="Proteomes" id="UP000033860"/>
    </source>
</evidence>
<keyword evidence="2" id="KW-1003">Cell membrane</keyword>
<feature type="transmembrane region" description="Helical" evidence="8">
    <location>
        <begin position="299"/>
        <end position="318"/>
    </location>
</feature>
<feature type="transmembrane region" description="Helical" evidence="8">
    <location>
        <begin position="350"/>
        <end position="368"/>
    </location>
</feature>
<evidence type="ECO:0000259" key="9">
    <source>
        <dbReference type="Pfam" id="PF13231"/>
    </source>
</evidence>
<comment type="subcellular location">
    <subcellularLocation>
        <location evidence="1">Cell membrane</location>
        <topology evidence="1">Multi-pass membrane protein</topology>
    </subcellularLocation>
</comment>
<feature type="transmembrane region" description="Helical" evidence="8">
    <location>
        <begin position="375"/>
        <end position="395"/>
    </location>
</feature>
<feature type="domain" description="Glycosyltransferase RgtA/B/C/D-like" evidence="9">
    <location>
        <begin position="70"/>
        <end position="233"/>
    </location>
</feature>
<dbReference type="GO" id="GO:0010041">
    <property type="term" value="P:response to iron(III) ion"/>
    <property type="evidence" value="ECO:0007669"/>
    <property type="project" value="TreeGrafter"/>
</dbReference>
<dbReference type="PANTHER" id="PTHR33908">
    <property type="entry name" value="MANNOSYLTRANSFERASE YKCB-RELATED"/>
    <property type="match status" value="1"/>
</dbReference>
<protein>
    <recommendedName>
        <fullName evidence="9">Glycosyltransferase RgtA/B/C/D-like domain-containing protein</fullName>
    </recommendedName>
</protein>
<evidence type="ECO:0000256" key="4">
    <source>
        <dbReference type="ARBA" id="ARBA00022679"/>
    </source>
</evidence>
<feature type="transmembrane region" description="Helical" evidence="8">
    <location>
        <begin position="173"/>
        <end position="189"/>
    </location>
</feature>
<dbReference type="AlphaFoldDB" id="A0A0G1UTD9"/>
<dbReference type="Proteomes" id="UP000033860">
    <property type="component" value="Unassembled WGS sequence"/>
</dbReference>
<feature type="transmembrane region" description="Helical" evidence="8">
    <location>
        <begin position="218"/>
        <end position="235"/>
    </location>
</feature>
<evidence type="ECO:0000256" key="7">
    <source>
        <dbReference type="ARBA" id="ARBA00023136"/>
    </source>
</evidence>
<dbReference type="EMBL" id="LCNT01000005">
    <property type="protein sequence ID" value="KKU60990.1"/>
    <property type="molecule type" value="Genomic_DNA"/>
</dbReference>
<dbReference type="GO" id="GO:0009103">
    <property type="term" value="P:lipopolysaccharide biosynthetic process"/>
    <property type="evidence" value="ECO:0007669"/>
    <property type="project" value="UniProtKB-ARBA"/>
</dbReference>
<dbReference type="InterPro" id="IPR050297">
    <property type="entry name" value="LipidA_mod_glycosyltrf_83"/>
</dbReference>
<evidence type="ECO:0000256" key="8">
    <source>
        <dbReference type="SAM" id="Phobius"/>
    </source>
</evidence>
<keyword evidence="5 8" id="KW-0812">Transmembrane</keyword>
<dbReference type="Pfam" id="PF13231">
    <property type="entry name" value="PMT_2"/>
    <property type="match status" value="1"/>
</dbReference>
<feature type="transmembrane region" description="Helical" evidence="8">
    <location>
        <begin position="148"/>
        <end position="166"/>
    </location>
</feature>
<evidence type="ECO:0000256" key="2">
    <source>
        <dbReference type="ARBA" id="ARBA00022475"/>
    </source>
</evidence>
<dbReference type="InterPro" id="IPR038731">
    <property type="entry name" value="RgtA/B/C-like"/>
</dbReference>
<sequence length="521" mass="58277">MWIKLKQHRLLIAVVFLAAALRLVALNQVPASLDWDEVAIGWNAKTIWHTRRDEYGTLLPLSFKSFGDFKAPAYIYLTAPVVGLLGMNAFSVRLLSALAGSFSVALIYFIAQELFKKNPVTRNSKLVALISALLLAVTPWHLLMSRPAFEPNLALFFILAGTWLFLKGTRKGKFLLLSAVFFAAAFYSYHSPKIFLPPFLLGLGLIFRHQLFNRKIKTWSIVATILGLLLLMPLAKDLLTSQSGARFQGTSIFYTGEGESKPLSFSLVGEMAKNYLVHFSPGFLFSGGDDIPRVQMEKVGPLLIIQAPFLLWGLWQVFGQRRKTWAKVLLLWLFVGPLPAAIGFEAPHPIRAFQLLPVLTIVTALGLVQVKKVKLEILAALALLVNAAFFSYRYFTAYPVYSAPDFQYGYREAVTLAETYEDQVDKIIITSFYQQPHVFTYFYQQRDPQAVFWGAMSKYLFRAINWDSDRQGIIEDGRQLTSILLVGSPAEIPAAAPGLVATVNFPDGQPAFRLAKIAPKP</sequence>
<evidence type="ECO:0000256" key="3">
    <source>
        <dbReference type="ARBA" id="ARBA00022676"/>
    </source>
</evidence>
<feature type="transmembrane region" description="Helical" evidence="8">
    <location>
        <begin position="123"/>
        <end position="142"/>
    </location>
</feature>
<name>A0A0G1UTD9_9BACT</name>
<proteinExistence type="predicted"/>
<feature type="transmembrane region" description="Helical" evidence="8">
    <location>
        <begin position="195"/>
        <end position="211"/>
    </location>
</feature>
<organism evidence="10 11">
    <name type="scientific">Candidatus Beckwithbacteria bacterium GW2011_GWB1_47_15</name>
    <dbReference type="NCBI Taxonomy" id="1618371"/>
    <lineage>
        <taxon>Bacteria</taxon>
        <taxon>Candidatus Beckwithiibacteriota</taxon>
    </lineage>
</organism>
<gene>
    <name evidence="10" type="ORF">UX85_C0005G0028</name>
</gene>
<evidence type="ECO:0000256" key="6">
    <source>
        <dbReference type="ARBA" id="ARBA00022989"/>
    </source>
</evidence>
<feature type="transmembrane region" description="Helical" evidence="8">
    <location>
        <begin position="325"/>
        <end position="344"/>
    </location>
</feature>
<keyword evidence="3" id="KW-0328">Glycosyltransferase</keyword>
<comment type="caution">
    <text evidence="10">The sequence shown here is derived from an EMBL/GenBank/DDBJ whole genome shotgun (WGS) entry which is preliminary data.</text>
</comment>
<keyword evidence="4" id="KW-0808">Transferase</keyword>
<evidence type="ECO:0000256" key="5">
    <source>
        <dbReference type="ARBA" id="ARBA00022692"/>
    </source>
</evidence>